<evidence type="ECO:0000256" key="2">
    <source>
        <dbReference type="ARBA" id="ARBA00009173"/>
    </source>
</evidence>
<evidence type="ECO:0000313" key="10">
    <source>
        <dbReference type="Proteomes" id="UP000179145"/>
    </source>
</evidence>
<dbReference type="InterPro" id="IPR052375">
    <property type="entry name" value="Complex_I_20kDa-like"/>
</dbReference>
<accession>A0A1D8UUL5</accession>
<comment type="similarity">
    <text evidence="2">Belongs to the complex I 20 kDa subunit family.</text>
</comment>
<dbReference type="AlphaFoldDB" id="A0A1D8UUL5"/>
<keyword evidence="3" id="KW-1003">Cell membrane</keyword>
<evidence type="ECO:0000256" key="3">
    <source>
        <dbReference type="ARBA" id="ARBA00022475"/>
    </source>
</evidence>
<dbReference type="PANTHER" id="PTHR42989:SF1">
    <property type="entry name" value="FORMATE HYDROGENLYASE SUBUNIT 7-RELATED"/>
    <property type="match status" value="1"/>
</dbReference>
<evidence type="ECO:0000256" key="7">
    <source>
        <dbReference type="ARBA" id="ARBA00023014"/>
    </source>
</evidence>
<dbReference type="GO" id="GO:0046872">
    <property type="term" value="F:metal ion binding"/>
    <property type="evidence" value="ECO:0007669"/>
    <property type="project" value="UniProtKB-KW"/>
</dbReference>
<dbReference type="Proteomes" id="UP000179145">
    <property type="component" value="Chromosome"/>
</dbReference>
<dbReference type="SUPFAM" id="SSF56770">
    <property type="entry name" value="HydA/Nqo6-like"/>
    <property type="match status" value="1"/>
</dbReference>
<dbReference type="STRING" id="153496.A0U89_09530"/>
<keyword evidence="4" id="KW-0004">4Fe-4S</keyword>
<dbReference type="InterPro" id="IPR006137">
    <property type="entry name" value="NADH_UbQ_OxRdtase-like_20kDa"/>
</dbReference>
<reference evidence="9 10" key="1">
    <citation type="journal article" date="2016" name="Microb. Cell Fact.">
        <title>Dissection of exopolysaccharide biosynthesis in Kozakia baliensis.</title>
        <authorList>
            <person name="Brandt J.U."/>
            <person name="Jakob F."/>
            <person name="Behr J."/>
            <person name="Geissler A.J."/>
            <person name="Vogel R.F."/>
        </authorList>
    </citation>
    <scope>NUCLEOTIDE SEQUENCE [LARGE SCALE GENOMIC DNA]</scope>
    <source>
        <strain evidence="9 10">DSM 14400</strain>
    </source>
</reference>
<keyword evidence="8" id="KW-0472">Membrane</keyword>
<dbReference type="Pfam" id="PF01058">
    <property type="entry name" value="Oxidored_q6"/>
    <property type="match status" value="1"/>
</dbReference>
<evidence type="ECO:0000256" key="1">
    <source>
        <dbReference type="ARBA" id="ARBA00001966"/>
    </source>
</evidence>
<dbReference type="GO" id="GO:0051539">
    <property type="term" value="F:4 iron, 4 sulfur cluster binding"/>
    <property type="evidence" value="ECO:0007669"/>
    <property type="project" value="UniProtKB-KW"/>
</dbReference>
<evidence type="ECO:0000256" key="5">
    <source>
        <dbReference type="ARBA" id="ARBA00022723"/>
    </source>
</evidence>
<dbReference type="OrthoDB" id="9786737at2"/>
<evidence type="ECO:0000256" key="4">
    <source>
        <dbReference type="ARBA" id="ARBA00022485"/>
    </source>
</evidence>
<dbReference type="KEGG" id="kba:A0U89_09530"/>
<dbReference type="PANTHER" id="PTHR42989">
    <property type="entry name" value="HYDROGENASE-4 COMPONENT I"/>
    <property type="match status" value="1"/>
</dbReference>
<evidence type="ECO:0000256" key="6">
    <source>
        <dbReference type="ARBA" id="ARBA00023004"/>
    </source>
</evidence>
<evidence type="ECO:0000313" key="9">
    <source>
        <dbReference type="EMBL" id="AOX17335.1"/>
    </source>
</evidence>
<evidence type="ECO:0000256" key="8">
    <source>
        <dbReference type="ARBA" id="ARBA00023136"/>
    </source>
</evidence>
<protein>
    <submittedName>
        <fullName evidence="9">Uncharacterized protein</fullName>
    </submittedName>
</protein>
<keyword evidence="6" id="KW-0408">Iron</keyword>
<sequence>MPLMRALLDAAHWRPKSKLPTAPRPLTLLPMSAGGCEGCQVELSALRGAAYDLARHDIRFVETPHDAELLLITGVVTRAMAPWLRRNWEAMPAPKGVIAIGDCALGAGPFAENYAILGGVLSAGLNGVTRCDVALRGCPPSPEEILRGLLMLSTGQVVSA</sequence>
<keyword evidence="7" id="KW-0411">Iron-sulfur</keyword>
<name>A0A1D8UUL5_9PROT</name>
<dbReference type="eggNOG" id="COG3260">
    <property type="taxonomic scope" value="Bacteria"/>
</dbReference>
<keyword evidence="10" id="KW-1185">Reference proteome</keyword>
<gene>
    <name evidence="9" type="ORF">A0U89_09530</name>
</gene>
<keyword evidence="5" id="KW-0479">Metal-binding</keyword>
<dbReference type="RefSeq" id="WP_070402965.1">
    <property type="nucleotide sequence ID" value="NZ_BJVW01000001.1"/>
</dbReference>
<comment type="cofactor">
    <cofactor evidence="1">
        <name>[4Fe-4S] cluster</name>
        <dbReference type="ChEBI" id="CHEBI:49883"/>
    </cofactor>
</comment>
<proteinExistence type="inferred from homology"/>
<organism evidence="9 10">
    <name type="scientific">Kozakia baliensis</name>
    <dbReference type="NCBI Taxonomy" id="153496"/>
    <lineage>
        <taxon>Bacteria</taxon>
        <taxon>Pseudomonadati</taxon>
        <taxon>Pseudomonadota</taxon>
        <taxon>Alphaproteobacteria</taxon>
        <taxon>Acetobacterales</taxon>
        <taxon>Acetobacteraceae</taxon>
        <taxon>Kozakia</taxon>
    </lineage>
</organism>
<dbReference type="Gene3D" id="3.40.50.12280">
    <property type="match status" value="1"/>
</dbReference>
<dbReference type="EMBL" id="CP014674">
    <property type="protein sequence ID" value="AOX17335.1"/>
    <property type="molecule type" value="Genomic_DNA"/>
</dbReference>